<sequence length="276" mass="30752">MAQYLLYSYKPSLPAAVIFVVLFVVTTLAHVFLAFKHKTKFLTAFIVGGLMEAVGYATRAVNAHQSPNYSTMPYALQSLFILLAPSLFAASIYMILGRIIRLTHGDSRSIIRPSRLTKVFVLGDVLSFLIQSGGGGIMSGAKSDSSLKLGQRVIIVGLIVQIMFFGFFCVVAVVFHQRIISDPTERSLKSPALWHRYLLVLYFASLLIMVRCVYRVVEYAQGQTGTLQKHEYFAYVFDAVLMIIIMVAFIIFHPSQVVPDDGESEEVELMYGSLRG</sequence>
<evidence type="ECO:0000256" key="4">
    <source>
        <dbReference type="ARBA" id="ARBA00023136"/>
    </source>
</evidence>
<keyword evidence="7" id="KW-1185">Reference proteome</keyword>
<keyword evidence="4 5" id="KW-0472">Membrane</keyword>
<name>A0A5N6V9C1_ASPTM</name>
<accession>A0A5N6V9C1</accession>
<comment type="subcellular location">
    <subcellularLocation>
        <location evidence="1">Membrane</location>
        <topology evidence="1">Multi-pass membrane protein</topology>
    </subcellularLocation>
</comment>
<evidence type="ECO:0000256" key="5">
    <source>
        <dbReference type="SAM" id="Phobius"/>
    </source>
</evidence>
<reference evidence="6 7" key="1">
    <citation type="submission" date="2019-04" db="EMBL/GenBank/DDBJ databases">
        <title>Friends and foes A comparative genomics study of 23 Aspergillus species from section Flavi.</title>
        <authorList>
            <consortium name="DOE Joint Genome Institute"/>
            <person name="Kjaerbolling I."/>
            <person name="Vesth T."/>
            <person name="Frisvad J.C."/>
            <person name="Nybo J.L."/>
            <person name="Theobald S."/>
            <person name="Kildgaard S."/>
            <person name="Isbrandt T."/>
            <person name="Kuo A."/>
            <person name="Sato A."/>
            <person name="Lyhne E.K."/>
            <person name="Kogle M.E."/>
            <person name="Wiebenga A."/>
            <person name="Kun R.S."/>
            <person name="Lubbers R.J."/>
            <person name="Makela M.R."/>
            <person name="Barry K."/>
            <person name="Chovatia M."/>
            <person name="Clum A."/>
            <person name="Daum C."/>
            <person name="Haridas S."/>
            <person name="He G."/>
            <person name="LaButti K."/>
            <person name="Lipzen A."/>
            <person name="Mondo S."/>
            <person name="Riley R."/>
            <person name="Salamov A."/>
            <person name="Simmons B.A."/>
            <person name="Magnuson J.K."/>
            <person name="Henrissat B."/>
            <person name="Mortensen U.H."/>
            <person name="Larsen T.O."/>
            <person name="Devries R.P."/>
            <person name="Grigoriev I.V."/>
            <person name="Machida M."/>
            <person name="Baker S.E."/>
            <person name="Andersen M.R."/>
        </authorList>
    </citation>
    <scope>NUCLEOTIDE SEQUENCE [LARGE SCALE GENOMIC DNA]</scope>
    <source>
        <strain evidence="6 7">CBS 117626</strain>
    </source>
</reference>
<dbReference type="PANTHER" id="PTHR31465">
    <property type="entry name" value="PROTEIN RTA1-RELATED"/>
    <property type="match status" value="1"/>
</dbReference>
<evidence type="ECO:0000313" key="7">
    <source>
        <dbReference type="Proteomes" id="UP000326950"/>
    </source>
</evidence>
<dbReference type="Proteomes" id="UP000326950">
    <property type="component" value="Unassembled WGS sequence"/>
</dbReference>
<dbReference type="GO" id="GO:0016020">
    <property type="term" value="C:membrane"/>
    <property type="evidence" value="ECO:0007669"/>
    <property type="project" value="UniProtKB-SubCell"/>
</dbReference>
<evidence type="ECO:0000313" key="6">
    <source>
        <dbReference type="EMBL" id="KAE8167625.1"/>
    </source>
</evidence>
<feature type="transmembrane region" description="Helical" evidence="5">
    <location>
        <begin position="197"/>
        <end position="217"/>
    </location>
</feature>
<organism evidence="6 7">
    <name type="scientific">Aspergillus tamarii</name>
    <dbReference type="NCBI Taxonomy" id="41984"/>
    <lineage>
        <taxon>Eukaryota</taxon>
        <taxon>Fungi</taxon>
        <taxon>Dikarya</taxon>
        <taxon>Ascomycota</taxon>
        <taxon>Pezizomycotina</taxon>
        <taxon>Eurotiomycetes</taxon>
        <taxon>Eurotiomycetidae</taxon>
        <taxon>Eurotiales</taxon>
        <taxon>Aspergillaceae</taxon>
        <taxon>Aspergillus</taxon>
        <taxon>Aspergillus subgen. Circumdati</taxon>
    </lineage>
</organism>
<keyword evidence="3 5" id="KW-1133">Transmembrane helix</keyword>
<dbReference type="AlphaFoldDB" id="A0A5N6V9C1"/>
<feature type="transmembrane region" description="Helical" evidence="5">
    <location>
        <begin position="119"/>
        <end position="141"/>
    </location>
</feature>
<feature type="transmembrane region" description="Helical" evidence="5">
    <location>
        <begin position="232"/>
        <end position="252"/>
    </location>
</feature>
<keyword evidence="2 5" id="KW-0812">Transmembrane</keyword>
<feature type="transmembrane region" description="Helical" evidence="5">
    <location>
        <begin position="78"/>
        <end position="99"/>
    </location>
</feature>
<dbReference type="OrthoDB" id="3358017at2759"/>
<dbReference type="Pfam" id="PF04479">
    <property type="entry name" value="RTA1"/>
    <property type="match status" value="1"/>
</dbReference>
<dbReference type="EMBL" id="ML738588">
    <property type="protein sequence ID" value="KAE8167625.1"/>
    <property type="molecule type" value="Genomic_DNA"/>
</dbReference>
<evidence type="ECO:0000256" key="1">
    <source>
        <dbReference type="ARBA" id="ARBA00004141"/>
    </source>
</evidence>
<feature type="transmembrane region" description="Helical" evidence="5">
    <location>
        <begin position="153"/>
        <end position="176"/>
    </location>
</feature>
<evidence type="ECO:0000256" key="2">
    <source>
        <dbReference type="ARBA" id="ARBA00022692"/>
    </source>
</evidence>
<proteinExistence type="predicted"/>
<dbReference type="PANTHER" id="PTHR31465:SF35">
    <property type="entry name" value="RTA1 DOMAIN PROTEIN-RELATED"/>
    <property type="match status" value="1"/>
</dbReference>
<gene>
    <name evidence="6" type="ORF">BDV40DRAFT_284556</name>
</gene>
<protein>
    <submittedName>
        <fullName evidence="6">RTA1 like protein-domain-containing protein</fullName>
    </submittedName>
</protein>
<feature type="transmembrane region" description="Helical" evidence="5">
    <location>
        <begin position="12"/>
        <end position="34"/>
    </location>
</feature>
<feature type="transmembrane region" description="Helical" evidence="5">
    <location>
        <begin position="41"/>
        <end position="58"/>
    </location>
</feature>
<dbReference type="InterPro" id="IPR007568">
    <property type="entry name" value="RTA1"/>
</dbReference>
<evidence type="ECO:0000256" key="3">
    <source>
        <dbReference type="ARBA" id="ARBA00022989"/>
    </source>
</evidence>